<dbReference type="Gene3D" id="3.30.870.10">
    <property type="entry name" value="Endonuclease Chain A"/>
    <property type="match status" value="1"/>
</dbReference>
<feature type="domain" description="Restriction endonuclease type II NgoFVII N-terminal" evidence="1">
    <location>
        <begin position="16"/>
        <end position="147"/>
    </location>
</feature>
<evidence type="ECO:0000313" key="3">
    <source>
        <dbReference type="EMBL" id="AKN37410.1"/>
    </source>
</evidence>
<protein>
    <submittedName>
        <fullName evidence="3">Stress-sensitive restriction system protein 1</fullName>
    </submittedName>
</protein>
<evidence type="ECO:0000259" key="2">
    <source>
        <dbReference type="Pfam" id="PF20731"/>
    </source>
</evidence>
<sequence length="339" mass="38089">MLFTNTKSHGGNFDIAFKSELASSASLRIASGYFSLDTLKQYESDILSKSSSKSCKVLLGMAFYEGLSQKQFDAVKSLNAQMVLRGTDSGFYVTNGRKYHGKIFQVNGKTFLGSSNFSCSGFRNNIEATVQCVGEQVDAIDSFLDDLFSEEFSIPVHYADIPIRGKTKLISDKPKLIWEGLKKHILTPTSPNIHMDKCIATYDLLSLSEKEKSNLNVYFGKGRLNRNTGIISPRPWYEIEIISNKSITSNPNYPSGSFMAYTDDGYIIPMKTSGDYKKNLRSEGGLQVFGRWLKGRLEDAGDLDKFTEITPATFLEYGKTKLSLYKMENENSYYMTFED</sequence>
<evidence type="ECO:0000259" key="1">
    <source>
        <dbReference type="Pfam" id="PF09565"/>
    </source>
</evidence>
<name>A0A0H3ZMM1_9VIBR</name>
<dbReference type="EMBL" id="KP795535">
    <property type="protein sequence ID" value="AKN37410.1"/>
    <property type="molecule type" value="Genomic_DNA"/>
</dbReference>
<dbReference type="AlphaFoldDB" id="A0A0H3ZMM1"/>
<proteinExistence type="predicted"/>
<dbReference type="SUPFAM" id="SSF56024">
    <property type="entry name" value="Phospholipase D/nuclease"/>
    <property type="match status" value="1"/>
</dbReference>
<organism evidence="3">
    <name type="scientific">Vibrio tasmaniensis</name>
    <dbReference type="NCBI Taxonomy" id="212663"/>
    <lineage>
        <taxon>Bacteria</taxon>
        <taxon>Pseudomonadati</taxon>
        <taxon>Pseudomonadota</taxon>
        <taxon>Gammaproteobacteria</taxon>
        <taxon>Vibrionales</taxon>
        <taxon>Vibrionaceae</taxon>
        <taxon>Vibrio</taxon>
    </lineage>
</organism>
<accession>A0A0H3ZMM1</accession>
<dbReference type="Pfam" id="PF20731">
    <property type="entry name" value="RE_NgoFVII_C"/>
    <property type="match status" value="1"/>
</dbReference>
<dbReference type="Pfam" id="PF09565">
    <property type="entry name" value="RE_NgoFVII"/>
    <property type="match status" value="1"/>
</dbReference>
<feature type="domain" description="Restriction endonuclease type II NgoFVII C-terminal B3-like DNA-binding" evidence="2">
    <location>
        <begin position="209"/>
        <end position="327"/>
    </location>
</feature>
<dbReference type="InterPro" id="IPR048923">
    <property type="entry name" value="RE_NgoFVII_C"/>
</dbReference>
<dbReference type="InterPro" id="IPR019065">
    <property type="entry name" value="RE_NgoFVII_N"/>
</dbReference>
<reference evidence="3" key="1">
    <citation type="journal article" date="2015" name="MBio">
        <title>Eco-Evolutionary Dynamics of Episomes among Ecologically Cohesive Bacterial Populations.</title>
        <authorList>
            <person name="Xue H."/>
            <person name="Cordero O.X."/>
            <person name="Camas F.M."/>
            <person name="Trimble W."/>
            <person name="Meyer F."/>
            <person name="Guglielmini J."/>
            <person name="Rocha E.P."/>
            <person name="Polz M.F."/>
        </authorList>
    </citation>
    <scope>NUCLEOTIDE SEQUENCE</scope>
    <source>
        <strain evidence="3">FF_233</strain>
    </source>
</reference>